<dbReference type="Pfam" id="PF13579">
    <property type="entry name" value="Glyco_trans_4_4"/>
    <property type="match status" value="1"/>
</dbReference>
<proteinExistence type="predicted"/>
<feature type="domain" description="Glycosyltransferase subfamily 4-like N-terminal" evidence="1">
    <location>
        <begin position="149"/>
        <end position="247"/>
    </location>
</feature>
<feature type="non-terminal residue" evidence="2">
    <location>
        <position position="1"/>
    </location>
</feature>
<accession>A0A0S8JKY0</accession>
<reference evidence="2 3" key="1">
    <citation type="journal article" date="2015" name="Microbiome">
        <title>Genomic resolution of linkages in carbon, nitrogen, and sulfur cycling among widespread estuary sediment bacteria.</title>
        <authorList>
            <person name="Baker B.J."/>
            <person name="Lazar C.S."/>
            <person name="Teske A.P."/>
            <person name="Dick G.J."/>
        </authorList>
    </citation>
    <scope>NUCLEOTIDE SEQUENCE [LARGE SCALE GENOMIC DNA]</scope>
    <source>
        <strain evidence="2">SM1_40</strain>
    </source>
</reference>
<dbReference type="EMBL" id="LJVA01000024">
    <property type="protein sequence ID" value="KPL10420.1"/>
    <property type="molecule type" value="Genomic_DNA"/>
</dbReference>
<protein>
    <recommendedName>
        <fullName evidence="1">Glycosyltransferase subfamily 4-like N-terminal domain-containing protein</fullName>
    </recommendedName>
</protein>
<dbReference type="InterPro" id="IPR028098">
    <property type="entry name" value="Glyco_trans_4-like_N"/>
</dbReference>
<dbReference type="AlphaFoldDB" id="A0A0S8JKY0"/>
<dbReference type="Gene3D" id="3.40.50.2000">
    <property type="entry name" value="Glycogen Phosphorylase B"/>
    <property type="match status" value="2"/>
</dbReference>
<name>A0A0S8JKY0_UNCT6</name>
<evidence type="ECO:0000313" key="2">
    <source>
        <dbReference type="EMBL" id="KPL10420.1"/>
    </source>
</evidence>
<sequence length="493" mass="54972">RNDQGMKRLLLISYAFPPMAAVGGHRTVKFAKFLPEFGWEPTVLTVRSGFNYAYDPSLLDDLPGSLKVLRTRSMEPLRWWEGRKGRETEYASGEEVDRWGSSLPTGSETECSCSAVGGPARDMGRAARGIKQLARDLLTTPDEQVWWIPFAVAAGLKAVADGIDVIYTTSPPHSTHLAGWLLSLLTGKPWVADFRDLWTSNIHFLPSRRGGKRERVERWLEARLLRDAAAIITTSEKSRELLSSQIGGNGRADREARTRWFTITNGFDPDDFADAVEEGGRGVQPGSLSPRDWGLLRERDGGRFIITFLGSLYGDRRPDLLLAGLKEWFRTEPEVRPFVRVKLVGNKSPDIEGRLSLGELVGSIDISGHLPHRKALALLRRSNLLLLLLGGGEENGGVIPAKLFEYLYVGQPILALVPEGEAAMLVRLLARGSVVTEESPQAVARELRYWYRAWRGEIDPPPTEGGGLLSLYERRNCTSMLARVLEYVRKDNR</sequence>
<evidence type="ECO:0000313" key="3">
    <source>
        <dbReference type="Proteomes" id="UP000051035"/>
    </source>
</evidence>
<organism evidence="2 3">
    <name type="scientific">candidate division TA06 bacterium SM1_40</name>
    <dbReference type="NCBI Taxonomy" id="1703773"/>
    <lineage>
        <taxon>Bacteria</taxon>
        <taxon>Bacteria division TA06</taxon>
    </lineage>
</organism>
<dbReference type="Proteomes" id="UP000051035">
    <property type="component" value="Unassembled WGS sequence"/>
</dbReference>
<comment type="caution">
    <text evidence="2">The sequence shown here is derived from an EMBL/GenBank/DDBJ whole genome shotgun (WGS) entry which is preliminary data.</text>
</comment>
<dbReference type="SUPFAM" id="SSF53756">
    <property type="entry name" value="UDP-Glycosyltransferase/glycogen phosphorylase"/>
    <property type="match status" value="1"/>
</dbReference>
<gene>
    <name evidence="2" type="ORF">AMJ71_03130</name>
</gene>
<evidence type="ECO:0000259" key="1">
    <source>
        <dbReference type="Pfam" id="PF13579"/>
    </source>
</evidence>